<name>A0AAE0GSV5_9CHLO</name>
<dbReference type="PANTHER" id="PTHR36311:SF1">
    <property type="entry name" value="PHOTOSYSTEM I SUBUNIT O"/>
    <property type="match status" value="1"/>
</dbReference>
<proteinExistence type="predicted"/>
<gene>
    <name evidence="2" type="ORF">CYMTET_8748</name>
</gene>
<dbReference type="NCBIfam" id="TIGR03059">
    <property type="entry name" value="psaOeuk"/>
    <property type="match status" value="1"/>
</dbReference>
<dbReference type="EMBL" id="LGRX02002717">
    <property type="protein sequence ID" value="KAK3283558.1"/>
    <property type="molecule type" value="Genomic_DNA"/>
</dbReference>
<comment type="caution">
    <text evidence="2">The sequence shown here is derived from an EMBL/GenBank/DDBJ whole genome shotgun (WGS) entry which is preliminary data.</text>
</comment>
<dbReference type="PANTHER" id="PTHR36311">
    <property type="entry name" value="PHOTOSYSTEM I SUBUNIT O"/>
    <property type="match status" value="1"/>
</dbReference>
<keyword evidence="1" id="KW-0472">Membrane</keyword>
<feature type="transmembrane region" description="Helical" evidence="1">
    <location>
        <begin position="124"/>
        <end position="146"/>
    </location>
</feature>
<evidence type="ECO:0008006" key="4">
    <source>
        <dbReference type="Google" id="ProtNLM"/>
    </source>
</evidence>
<keyword evidence="1" id="KW-1133">Transmembrane helix</keyword>
<dbReference type="Pfam" id="PF22832">
    <property type="entry name" value="PsaO_TMD"/>
    <property type="match status" value="1"/>
</dbReference>
<evidence type="ECO:0000313" key="2">
    <source>
        <dbReference type="EMBL" id="KAK3283558.1"/>
    </source>
</evidence>
<evidence type="ECO:0000256" key="1">
    <source>
        <dbReference type="SAM" id="Phobius"/>
    </source>
</evidence>
<evidence type="ECO:0000313" key="3">
    <source>
        <dbReference type="Proteomes" id="UP001190700"/>
    </source>
</evidence>
<dbReference type="AlphaFoldDB" id="A0AAE0GSV5"/>
<keyword evidence="3" id="KW-1185">Reference proteome</keyword>
<protein>
    <recommendedName>
        <fullName evidence="4">Photosystem I subunit O</fullName>
    </recommendedName>
</protein>
<feature type="transmembrane region" description="Helical" evidence="1">
    <location>
        <begin position="73"/>
        <end position="93"/>
    </location>
</feature>
<reference evidence="2 3" key="1">
    <citation type="journal article" date="2015" name="Genome Biol. Evol.">
        <title>Comparative Genomics of a Bacterivorous Green Alga Reveals Evolutionary Causalities and Consequences of Phago-Mixotrophic Mode of Nutrition.</title>
        <authorList>
            <person name="Burns J.A."/>
            <person name="Paasch A."/>
            <person name="Narechania A."/>
            <person name="Kim E."/>
        </authorList>
    </citation>
    <scope>NUCLEOTIDE SEQUENCE [LARGE SCALE GENOMIC DNA]</scope>
    <source>
        <strain evidence="2 3">PLY_AMNH</strain>
    </source>
</reference>
<keyword evidence="1" id="KW-0812">Transmembrane</keyword>
<organism evidence="2 3">
    <name type="scientific">Cymbomonas tetramitiformis</name>
    <dbReference type="NCBI Taxonomy" id="36881"/>
    <lineage>
        <taxon>Eukaryota</taxon>
        <taxon>Viridiplantae</taxon>
        <taxon>Chlorophyta</taxon>
        <taxon>Pyramimonadophyceae</taxon>
        <taxon>Pyramimonadales</taxon>
        <taxon>Pyramimonadaceae</taxon>
        <taxon>Cymbomonas</taxon>
    </lineage>
</organism>
<sequence length="154" mass="16687">MACTMKATIGLSGSALPARAGKAVRVSSKKTVALKSQFVKSVKIAPVRAVRANASKTVTSMSFDSDWLKKDPLVFVLGFLGWTIPSAIPIAAYPDGNSLFGLLMGRSGELLAQFPTGPMVDDKFWLYLFTYHIGLFTTMTLGQIGFQGKKQGYW</sequence>
<dbReference type="InterPro" id="IPR017498">
    <property type="entry name" value="PSI_PsaO"/>
</dbReference>
<dbReference type="Proteomes" id="UP001190700">
    <property type="component" value="Unassembled WGS sequence"/>
</dbReference>
<accession>A0AAE0GSV5</accession>